<name>A0A4R4MW31_9ACTN</name>
<dbReference type="PANTHER" id="PTHR44154:SF1">
    <property type="entry name" value="QUINONE OXIDOREDUCTASE"/>
    <property type="match status" value="1"/>
</dbReference>
<accession>A0A4R4MW31</accession>
<dbReference type="InterPro" id="IPR051603">
    <property type="entry name" value="Zinc-ADH_QOR/CCCR"/>
</dbReference>
<protein>
    <recommendedName>
        <fullName evidence="4">NADP-dependent oxidoreductase</fullName>
    </recommendedName>
</protein>
<dbReference type="Proteomes" id="UP000295157">
    <property type="component" value="Unassembled WGS sequence"/>
</dbReference>
<keyword evidence="3" id="KW-1185">Reference proteome</keyword>
<dbReference type="RefSeq" id="WP_132338971.1">
    <property type="nucleotide sequence ID" value="NZ_SMJZ01000187.1"/>
</dbReference>
<evidence type="ECO:0000313" key="2">
    <source>
        <dbReference type="EMBL" id="TDC00471.1"/>
    </source>
</evidence>
<evidence type="ECO:0008006" key="4">
    <source>
        <dbReference type="Google" id="ProtNLM"/>
    </source>
</evidence>
<proteinExistence type="predicted"/>
<keyword evidence="1" id="KW-0521">NADP</keyword>
<dbReference type="InterPro" id="IPR011032">
    <property type="entry name" value="GroES-like_sf"/>
</dbReference>
<dbReference type="SUPFAM" id="SSF50129">
    <property type="entry name" value="GroES-like"/>
    <property type="match status" value="1"/>
</dbReference>
<dbReference type="OrthoDB" id="3175656at2"/>
<reference evidence="2 3" key="1">
    <citation type="submission" date="2019-02" db="EMBL/GenBank/DDBJ databases">
        <title>Draft genome sequences of novel Actinobacteria.</title>
        <authorList>
            <person name="Sahin N."/>
            <person name="Ay H."/>
            <person name="Saygin H."/>
        </authorList>
    </citation>
    <scope>NUCLEOTIDE SEQUENCE [LARGE SCALE GENOMIC DNA]</scope>
    <source>
        <strain evidence="2 3">KC201</strain>
    </source>
</reference>
<dbReference type="EMBL" id="SMJZ01000187">
    <property type="protein sequence ID" value="TDC00471.1"/>
    <property type="molecule type" value="Genomic_DNA"/>
</dbReference>
<dbReference type="PANTHER" id="PTHR44154">
    <property type="entry name" value="QUINONE OXIDOREDUCTASE"/>
    <property type="match status" value="1"/>
</dbReference>
<dbReference type="Gene3D" id="3.90.180.10">
    <property type="entry name" value="Medium-chain alcohol dehydrogenases, catalytic domain"/>
    <property type="match status" value="1"/>
</dbReference>
<sequence length="84" mass="8991">MMKALVAREYGPPELLRIEDLPIPEPGPGRILVRVAAASLNPADLMLTSGAIKDDFGLGFPYVPGTARGKYVVSMPDAQASRPR</sequence>
<dbReference type="AlphaFoldDB" id="A0A4R4MW31"/>
<evidence type="ECO:0000256" key="1">
    <source>
        <dbReference type="ARBA" id="ARBA00022857"/>
    </source>
</evidence>
<gene>
    <name evidence="2" type="ORF">E1267_34570</name>
</gene>
<evidence type="ECO:0000313" key="3">
    <source>
        <dbReference type="Proteomes" id="UP000295157"/>
    </source>
</evidence>
<organism evidence="2 3">
    <name type="scientific">Nonomuraea longispora</name>
    <dbReference type="NCBI Taxonomy" id="1848320"/>
    <lineage>
        <taxon>Bacteria</taxon>
        <taxon>Bacillati</taxon>
        <taxon>Actinomycetota</taxon>
        <taxon>Actinomycetes</taxon>
        <taxon>Streptosporangiales</taxon>
        <taxon>Streptosporangiaceae</taxon>
        <taxon>Nonomuraea</taxon>
    </lineage>
</organism>
<comment type="caution">
    <text evidence="2">The sequence shown here is derived from an EMBL/GenBank/DDBJ whole genome shotgun (WGS) entry which is preliminary data.</text>
</comment>